<evidence type="ECO:0000256" key="1">
    <source>
        <dbReference type="SAM" id="MobiDB-lite"/>
    </source>
</evidence>
<feature type="compositionally biased region" description="Low complexity" evidence="1">
    <location>
        <begin position="430"/>
        <end position="440"/>
    </location>
</feature>
<dbReference type="OrthoDB" id="3364069at2759"/>
<keyword evidence="2" id="KW-0472">Membrane</keyword>
<protein>
    <submittedName>
        <fullName evidence="3">Uncharacterized protein</fullName>
    </submittedName>
</protein>
<keyword evidence="2" id="KW-0812">Transmembrane</keyword>
<feature type="transmembrane region" description="Helical" evidence="2">
    <location>
        <begin position="281"/>
        <end position="302"/>
    </location>
</feature>
<feature type="transmembrane region" description="Helical" evidence="2">
    <location>
        <begin position="118"/>
        <end position="142"/>
    </location>
</feature>
<dbReference type="AlphaFoldDB" id="A0A8H5GKU9"/>
<feature type="compositionally biased region" description="Basic residues" evidence="1">
    <location>
        <begin position="1"/>
        <end position="10"/>
    </location>
</feature>
<proteinExistence type="predicted"/>
<accession>A0A8H5GKU9</accession>
<feature type="region of interest" description="Disordered" evidence="1">
    <location>
        <begin position="1"/>
        <end position="44"/>
    </location>
</feature>
<keyword evidence="4" id="KW-1185">Reference proteome</keyword>
<reference evidence="3 4" key="1">
    <citation type="journal article" date="2020" name="ISME J.">
        <title>Uncovering the hidden diversity of litter-decomposition mechanisms in mushroom-forming fungi.</title>
        <authorList>
            <person name="Floudas D."/>
            <person name="Bentzer J."/>
            <person name="Ahren D."/>
            <person name="Johansson T."/>
            <person name="Persson P."/>
            <person name="Tunlid A."/>
        </authorList>
    </citation>
    <scope>NUCLEOTIDE SEQUENCE [LARGE SCALE GENOMIC DNA]</scope>
    <source>
        <strain evidence="3 4">CBS 291.85</strain>
    </source>
</reference>
<name>A0A8H5GKU9_9AGAR</name>
<feature type="transmembrane region" description="Helical" evidence="2">
    <location>
        <begin position="637"/>
        <end position="657"/>
    </location>
</feature>
<evidence type="ECO:0000313" key="4">
    <source>
        <dbReference type="Proteomes" id="UP000559256"/>
    </source>
</evidence>
<comment type="caution">
    <text evidence="3">The sequence shown here is derived from an EMBL/GenBank/DDBJ whole genome shotgun (WGS) entry which is preliminary data.</text>
</comment>
<feature type="transmembrane region" description="Helical" evidence="2">
    <location>
        <begin position="221"/>
        <end position="238"/>
    </location>
</feature>
<feature type="region of interest" description="Disordered" evidence="1">
    <location>
        <begin position="322"/>
        <end position="469"/>
    </location>
</feature>
<sequence length="688" mass="75496">MASSPKHHGHQHSDDDSLVGSPTSPLSPVNTITQDTFGQAHGSRARIYSSPERYRLDSGFPGAGHMSTLNRVPEDGSVEFDFGRVPAEAIDDDEGEDWDVDQELEAQGLYRGSYRTSVILYTFAPLTSLLGFVLFAILPLVLSPADETLYPYPYTHLIPFPIPELLVSVSLYSFAHILRQPIYSLSQILLSGLLSLFSSLWHRLWRWRRQTSHLDVHSNSNLFSSALITIFSAIIHTLISAGLRVAAFPILLITDVGFVKPDSVSSSSREDAPTYSYSYSLFLRVWWVALGWALVEAVIGIVQGYEGIALYKDVLVDVDENGNPNNSNSLRRRDLDLDLEGGEGAGGERRRTDSSAFIDGGDGNGNGKGKGKLAKIYGTFTKSRNGRTQQQQQQAESQTQTQTHTQTQTQTQRQTQSPQLPPPHSRDNSKNSQNSQSNKSPSLENVPYNNDIHDPDRSPTAPASDEAEPLLGRKRSDIELPYLPNLSLSAFSLSHIHSLNGINNLNPENCSNLDQSLELQVNQDLDSLLLLRSRDELENVYGIAFVKIPVFISCLQRVNSLLASLGVMLLLGRAYLALASSHGGHGHGHGDEPDYDYMRLLRAFYSSRPSISPSSSSSFLSLYTSPLSSPFPSPTTILTPTLILLIVLSLLHTPLLLPRLGVHTVVYIGALLSLGTLFAGLGVWGVLV</sequence>
<keyword evidence="2" id="KW-1133">Transmembrane helix</keyword>
<feature type="transmembrane region" description="Helical" evidence="2">
    <location>
        <begin position="664"/>
        <end position="687"/>
    </location>
</feature>
<evidence type="ECO:0000313" key="3">
    <source>
        <dbReference type="EMBL" id="KAF5366797.1"/>
    </source>
</evidence>
<dbReference type="EMBL" id="JAACJM010000021">
    <property type="protein sequence ID" value="KAF5366797.1"/>
    <property type="molecule type" value="Genomic_DNA"/>
</dbReference>
<gene>
    <name evidence="3" type="ORF">D9758_006464</name>
</gene>
<dbReference type="Proteomes" id="UP000559256">
    <property type="component" value="Unassembled WGS sequence"/>
</dbReference>
<feature type="transmembrane region" description="Helical" evidence="2">
    <location>
        <begin position="561"/>
        <end position="578"/>
    </location>
</feature>
<feature type="compositionally biased region" description="Polar residues" evidence="1">
    <location>
        <begin position="20"/>
        <end position="37"/>
    </location>
</feature>
<organism evidence="3 4">
    <name type="scientific">Tetrapyrgos nigripes</name>
    <dbReference type="NCBI Taxonomy" id="182062"/>
    <lineage>
        <taxon>Eukaryota</taxon>
        <taxon>Fungi</taxon>
        <taxon>Dikarya</taxon>
        <taxon>Basidiomycota</taxon>
        <taxon>Agaricomycotina</taxon>
        <taxon>Agaricomycetes</taxon>
        <taxon>Agaricomycetidae</taxon>
        <taxon>Agaricales</taxon>
        <taxon>Marasmiineae</taxon>
        <taxon>Marasmiaceae</taxon>
        <taxon>Tetrapyrgos</taxon>
    </lineage>
</organism>
<feature type="transmembrane region" description="Helical" evidence="2">
    <location>
        <begin position="182"/>
        <end position="201"/>
    </location>
</feature>
<evidence type="ECO:0000256" key="2">
    <source>
        <dbReference type="SAM" id="Phobius"/>
    </source>
</evidence>
<feature type="compositionally biased region" description="Low complexity" evidence="1">
    <location>
        <begin position="388"/>
        <end position="416"/>
    </location>
</feature>